<organism evidence="2 3">
    <name type="scientific">Saxophila tyrrhenica</name>
    <dbReference type="NCBI Taxonomy" id="1690608"/>
    <lineage>
        <taxon>Eukaryota</taxon>
        <taxon>Fungi</taxon>
        <taxon>Dikarya</taxon>
        <taxon>Ascomycota</taxon>
        <taxon>Pezizomycotina</taxon>
        <taxon>Dothideomycetes</taxon>
        <taxon>Dothideomycetidae</taxon>
        <taxon>Mycosphaerellales</taxon>
        <taxon>Extremaceae</taxon>
        <taxon>Saxophila</taxon>
    </lineage>
</organism>
<gene>
    <name evidence="2" type="ORF">LTR77_008537</name>
</gene>
<dbReference type="RefSeq" id="XP_064656229.1">
    <property type="nucleotide sequence ID" value="XM_064805769.1"/>
</dbReference>
<evidence type="ECO:0000313" key="2">
    <source>
        <dbReference type="EMBL" id="KAK5166276.1"/>
    </source>
</evidence>
<protein>
    <submittedName>
        <fullName evidence="2">Uncharacterized protein</fullName>
    </submittedName>
</protein>
<evidence type="ECO:0000313" key="3">
    <source>
        <dbReference type="Proteomes" id="UP001337655"/>
    </source>
</evidence>
<comment type="caution">
    <text evidence="2">The sequence shown here is derived from an EMBL/GenBank/DDBJ whole genome shotgun (WGS) entry which is preliminary data.</text>
</comment>
<dbReference type="GeneID" id="89929870"/>
<sequence>MANPPDLTLPDVIPEMRQYHDQPEDFLPFALYTLCELDDKTLERYRQRCASRCDDDTVKLPPKARFVGETLRQIVASHVQLGREGNFDPIYLLVCVYADSDLVLVVTLDDHDLECRPGQLWTSMERSGLMLQSLNIWNTDWFAAKENSLAAPSQPENEGGDVETAPDTRRSVINDSPDGATDNENDQQDQDYGTPPPLGFHIQVYTTPDVEQDSLIEQMEPGSSYKKADRSDWGCKAHRLTNSAKQDSIMNAARIHPYRCLKHPTLEKKYFIVADEANYADEGVAIVHLDWNGRTERMSADELHELGGRLDYQVQRAEVPDNASRAVVATVCMLAQGYEKWQPKVKQFAIYYPNASDADIKLADAIDPKWVKRGHGQERVALGGSMQGDEIESGGGFWPAFIRRHVAYCKRQRFVPAFVRPYFIHCGVEEPSAESEVQVIKLDWDGDLRLADVLAEQYRSKTSVVKTSASTAYGLLTDVVNGKVEWQGVTIS</sequence>
<evidence type="ECO:0000256" key="1">
    <source>
        <dbReference type="SAM" id="MobiDB-lite"/>
    </source>
</evidence>
<accession>A0AAV9P196</accession>
<name>A0AAV9P196_9PEZI</name>
<keyword evidence="3" id="KW-1185">Reference proteome</keyword>
<dbReference type="EMBL" id="JAVRRT010000014">
    <property type="protein sequence ID" value="KAK5166276.1"/>
    <property type="molecule type" value="Genomic_DNA"/>
</dbReference>
<reference evidence="2 3" key="1">
    <citation type="submission" date="2023-08" db="EMBL/GenBank/DDBJ databases">
        <title>Black Yeasts Isolated from many extreme environments.</title>
        <authorList>
            <person name="Coleine C."/>
            <person name="Stajich J.E."/>
            <person name="Selbmann L."/>
        </authorList>
    </citation>
    <scope>NUCLEOTIDE SEQUENCE [LARGE SCALE GENOMIC DNA]</scope>
    <source>
        <strain evidence="2 3">CCFEE 5935</strain>
    </source>
</reference>
<feature type="region of interest" description="Disordered" evidence="1">
    <location>
        <begin position="148"/>
        <end position="200"/>
    </location>
</feature>
<proteinExistence type="predicted"/>
<dbReference type="AlphaFoldDB" id="A0AAV9P196"/>
<dbReference type="Proteomes" id="UP001337655">
    <property type="component" value="Unassembled WGS sequence"/>
</dbReference>